<dbReference type="SUPFAM" id="SSF53474">
    <property type="entry name" value="alpha/beta-Hydrolases"/>
    <property type="match status" value="1"/>
</dbReference>
<evidence type="ECO:0000313" key="3">
    <source>
        <dbReference type="EMBL" id="KAK8856694.1"/>
    </source>
</evidence>
<keyword evidence="4" id="KW-1185">Reference proteome</keyword>
<name>A0ABR2I2R8_9PEZI</name>
<organism evidence="3 4">
    <name type="scientific">Apiospora arundinis</name>
    <dbReference type="NCBI Taxonomy" id="335852"/>
    <lineage>
        <taxon>Eukaryota</taxon>
        <taxon>Fungi</taxon>
        <taxon>Dikarya</taxon>
        <taxon>Ascomycota</taxon>
        <taxon>Pezizomycotina</taxon>
        <taxon>Sordariomycetes</taxon>
        <taxon>Xylariomycetidae</taxon>
        <taxon>Amphisphaeriales</taxon>
        <taxon>Apiosporaceae</taxon>
        <taxon>Apiospora</taxon>
    </lineage>
</organism>
<evidence type="ECO:0000313" key="4">
    <source>
        <dbReference type="Proteomes" id="UP001390339"/>
    </source>
</evidence>
<dbReference type="Gene3D" id="3.40.50.1820">
    <property type="entry name" value="alpha/beta hydrolase"/>
    <property type="match status" value="1"/>
</dbReference>
<accession>A0ABR2I2R8</accession>
<evidence type="ECO:0000256" key="1">
    <source>
        <dbReference type="SAM" id="MobiDB-lite"/>
    </source>
</evidence>
<feature type="region of interest" description="Disordered" evidence="1">
    <location>
        <begin position="566"/>
        <end position="594"/>
    </location>
</feature>
<keyword evidence="2" id="KW-1133">Transmembrane helix</keyword>
<sequence length="624" mass="70934">MLLDHNRWTFALVVGMKYTFTYLGIWCLTYFFLVAFAFGRAGIAHPVSVAIEAYGAVEILWYFVWFLPFKARLQRPGMPMAPTTRAQRRKLIAKILQTVPDVRLFVRQWFGNAHLDQIYRDNVKDWLAWALFAAEGHKLSREEWAELDEYVDDAQEKAGLELPRGRADSMPMRLNLDPVQMMHRSLVWYPLIGGLDIACWLFLATKGFTFYRQPRRTFFSVFPLRPMTLLCPHASASEDFNYYCRPHRSKTHRPILFFHGIGVGVPTYMAFLPSIPAEIGIVAIEIMNASNRICPEGVSPAVFARGVAQILRQQNIDDFVLVAQSYGTFMARPLLDHPEVGPKINSMILCDPVAILLHLPNVAYNITRRKNKTTPEIEIDFGAGRDPMIAHTVCRRFHWPEHILFREDFAGRRTTAVVAGRDCVLNGPAVASYVHYGRSDQTSHEDLKELEKTWTTWTGRGDIELMYLADRDHGQSLLLPKLYRRIAEAVATYADYSKDPATTSLEPKSEQTTASTTTTTTTTTGRGGVRPPTPPEEHRGRDETVGIPLEDVSHHSQKVRTLEAIKTSSGDSAISMEEEEDDEDGRSMMSSPDEWRNTHFIESYASSRYSVPDPAPHRATREFM</sequence>
<dbReference type="InterPro" id="IPR029058">
    <property type="entry name" value="AB_hydrolase_fold"/>
</dbReference>
<protein>
    <recommendedName>
        <fullName evidence="5">AB hydrolase-1 domain-containing protein</fullName>
    </recommendedName>
</protein>
<proteinExistence type="predicted"/>
<keyword evidence="2" id="KW-0812">Transmembrane</keyword>
<feature type="transmembrane region" description="Helical" evidence="2">
    <location>
        <begin position="20"/>
        <end position="39"/>
    </location>
</feature>
<feature type="transmembrane region" description="Helical" evidence="2">
    <location>
        <begin position="186"/>
        <end position="205"/>
    </location>
</feature>
<gene>
    <name evidence="3" type="ORF">PGQ11_012606</name>
</gene>
<dbReference type="PANTHER" id="PTHR37471:SF1">
    <property type="entry name" value="AB HYDROLASE-1 DOMAIN-CONTAINING PROTEIN"/>
    <property type="match status" value="1"/>
</dbReference>
<dbReference type="PANTHER" id="PTHR37471">
    <property type="entry name" value="UNNAMED PRODUCT"/>
    <property type="match status" value="1"/>
</dbReference>
<evidence type="ECO:0000256" key="2">
    <source>
        <dbReference type="SAM" id="Phobius"/>
    </source>
</evidence>
<feature type="region of interest" description="Disordered" evidence="1">
    <location>
        <begin position="499"/>
        <end position="542"/>
    </location>
</feature>
<evidence type="ECO:0008006" key="5">
    <source>
        <dbReference type="Google" id="ProtNLM"/>
    </source>
</evidence>
<feature type="compositionally biased region" description="Low complexity" evidence="1">
    <location>
        <begin position="512"/>
        <end position="524"/>
    </location>
</feature>
<comment type="caution">
    <text evidence="3">The sequence shown here is derived from an EMBL/GenBank/DDBJ whole genome shotgun (WGS) entry which is preliminary data.</text>
</comment>
<dbReference type="EMBL" id="JAPCWZ010000007">
    <property type="protein sequence ID" value="KAK8856694.1"/>
    <property type="molecule type" value="Genomic_DNA"/>
</dbReference>
<keyword evidence="2" id="KW-0472">Membrane</keyword>
<feature type="transmembrane region" description="Helical" evidence="2">
    <location>
        <begin position="255"/>
        <end position="275"/>
    </location>
</feature>
<reference evidence="3 4" key="1">
    <citation type="journal article" date="2024" name="IMA Fungus">
        <title>Apiospora arundinis, a panoply of carbohydrate-active enzymes and secondary metabolites.</title>
        <authorList>
            <person name="Sorensen T."/>
            <person name="Petersen C."/>
            <person name="Muurmann A.T."/>
            <person name="Christiansen J.V."/>
            <person name="Brundto M.L."/>
            <person name="Overgaard C.K."/>
            <person name="Boysen A.T."/>
            <person name="Wollenberg R.D."/>
            <person name="Larsen T.O."/>
            <person name="Sorensen J.L."/>
            <person name="Nielsen K.L."/>
            <person name="Sondergaard T.E."/>
        </authorList>
    </citation>
    <scope>NUCLEOTIDE SEQUENCE [LARGE SCALE GENOMIC DNA]</scope>
    <source>
        <strain evidence="3 4">AAU 773</strain>
    </source>
</reference>
<dbReference type="Proteomes" id="UP001390339">
    <property type="component" value="Unassembled WGS sequence"/>
</dbReference>
<feature type="transmembrane region" description="Helical" evidence="2">
    <location>
        <begin position="51"/>
        <end position="69"/>
    </location>
</feature>